<dbReference type="InterPro" id="IPR013137">
    <property type="entry name" value="Znf_TFIIB"/>
</dbReference>
<dbReference type="Pfam" id="PF08271">
    <property type="entry name" value="Zn_Ribbon_TF"/>
    <property type="match status" value="1"/>
</dbReference>
<reference evidence="11 12" key="1">
    <citation type="submission" date="2014-06" db="EMBL/GenBank/DDBJ databases">
        <authorList>
            <person name="Ngugi D.K."/>
            <person name="Blom J."/>
            <person name="Alam I."/>
            <person name="Rashid M."/>
            <person name="Ba Alawi W."/>
            <person name="Zhang G."/>
            <person name="Hikmawan T."/>
            <person name="Guan Y."/>
            <person name="Antunes A."/>
            <person name="Siam R."/>
            <person name="ElDorry H."/>
            <person name="Bajic V."/>
            <person name="Stingl U."/>
        </authorList>
    </citation>
    <scope>NUCLEOTIDE SEQUENCE [LARGE SCALE GENOMIC DNA]</scope>
    <source>
        <strain evidence="11">SCGC AAA799-N04</strain>
    </source>
</reference>
<dbReference type="InterPro" id="IPR000812">
    <property type="entry name" value="TFIIB"/>
</dbReference>
<evidence type="ECO:0000256" key="4">
    <source>
        <dbReference type="ARBA" id="ARBA00023015"/>
    </source>
</evidence>
<dbReference type="InterPro" id="IPR013150">
    <property type="entry name" value="TFIIB_cyclin"/>
</dbReference>
<evidence type="ECO:0000256" key="7">
    <source>
        <dbReference type="HAMAP-Rule" id="MF_00383"/>
    </source>
</evidence>
<feature type="binding site" evidence="7">
    <location>
        <position position="46"/>
    </location>
    <ligand>
        <name>Zn(2+)</name>
        <dbReference type="ChEBI" id="CHEBI:29105"/>
    </ligand>
</feature>
<feature type="domain" description="TFIIB-type" evidence="10">
    <location>
        <begin position="20"/>
        <end position="51"/>
    </location>
</feature>
<evidence type="ECO:0000256" key="1">
    <source>
        <dbReference type="ARBA" id="ARBA00010857"/>
    </source>
</evidence>
<organism evidence="11 12">
    <name type="scientific">Marine Group I thaumarchaeote SCGC AAA799-N04</name>
    <dbReference type="NCBI Taxonomy" id="1502293"/>
    <lineage>
        <taxon>Archaea</taxon>
        <taxon>Nitrososphaerota</taxon>
        <taxon>Marine Group I</taxon>
    </lineage>
</organism>
<protein>
    <recommendedName>
        <fullName evidence="2 7">Transcription initiation factor IIB</fullName>
        <shortName evidence="7">TFIIB</shortName>
    </recommendedName>
</protein>
<keyword evidence="9" id="KW-0175">Coiled coil</keyword>
<evidence type="ECO:0000256" key="5">
    <source>
        <dbReference type="ARBA" id="ARBA00023163"/>
    </source>
</evidence>
<dbReference type="PRINTS" id="PR00685">
    <property type="entry name" value="TIFACTORIIB"/>
</dbReference>
<dbReference type="Pfam" id="PF00382">
    <property type="entry name" value="TFIIB"/>
    <property type="match status" value="2"/>
</dbReference>
<keyword evidence="5 7" id="KW-0804">Transcription</keyword>
<dbReference type="PANTHER" id="PTHR11618:SF13">
    <property type="entry name" value="TRANSCRIPTION INITIATION FACTOR IIB"/>
    <property type="match status" value="1"/>
</dbReference>
<evidence type="ECO:0000256" key="2">
    <source>
        <dbReference type="ARBA" id="ARBA00013932"/>
    </source>
</evidence>
<comment type="caution">
    <text evidence="11">The sequence shown here is derived from an EMBL/GenBank/DDBJ whole genome shotgun (WGS) entry which is preliminary data.</text>
</comment>
<dbReference type="EMBL" id="JOKN01000002">
    <property type="protein sequence ID" value="KEQ57308.1"/>
    <property type="molecule type" value="Genomic_DNA"/>
</dbReference>
<keyword evidence="11" id="KW-0648">Protein biosynthesis</keyword>
<dbReference type="GO" id="GO:0070897">
    <property type="term" value="P:transcription preinitiation complex assembly"/>
    <property type="evidence" value="ECO:0007669"/>
    <property type="project" value="InterPro"/>
</dbReference>
<dbReference type="SUPFAM" id="SSF47954">
    <property type="entry name" value="Cyclin-like"/>
    <property type="match status" value="2"/>
</dbReference>
<keyword evidence="4 7" id="KW-0805">Transcription regulation</keyword>
<dbReference type="InterPro" id="IPR023484">
    <property type="entry name" value="TFIIB_arc"/>
</dbReference>
<dbReference type="PATRIC" id="fig|1502293.3.peg.248"/>
<dbReference type="PROSITE" id="PS51134">
    <property type="entry name" value="ZF_TFIIB"/>
    <property type="match status" value="1"/>
</dbReference>
<dbReference type="GO" id="GO:0097550">
    <property type="term" value="C:transcription preinitiation complex"/>
    <property type="evidence" value="ECO:0007669"/>
    <property type="project" value="TreeGrafter"/>
</dbReference>
<dbReference type="InterPro" id="IPR036915">
    <property type="entry name" value="Cyclin-like_sf"/>
</dbReference>
<evidence type="ECO:0000313" key="11">
    <source>
        <dbReference type="EMBL" id="KEQ57308.1"/>
    </source>
</evidence>
<dbReference type="GO" id="GO:0008270">
    <property type="term" value="F:zinc ion binding"/>
    <property type="evidence" value="ECO:0007669"/>
    <property type="project" value="UniProtKB-UniRule"/>
</dbReference>
<name>A0A081RQ35_9ARCH</name>
<accession>A0A081RQ35</accession>
<dbReference type="FunFam" id="1.10.472.10:FF:000023">
    <property type="entry name" value="Transcription initiation factor IIB"/>
    <property type="match status" value="1"/>
</dbReference>
<feature type="binding site" evidence="7">
    <location>
        <position position="24"/>
    </location>
    <ligand>
        <name>Zn(2+)</name>
        <dbReference type="ChEBI" id="CHEBI:29105"/>
    </ligand>
</feature>
<keyword evidence="11" id="KW-0396">Initiation factor</keyword>
<proteinExistence type="inferred from homology"/>
<comment type="similarity">
    <text evidence="1 7">Belongs to the TFIIB family.</text>
</comment>
<feature type="coiled-coil region" evidence="9">
    <location>
        <begin position="124"/>
        <end position="151"/>
    </location>
</feature>
<evidence type="ECO:0000256" key="6">
    <source>
        <dbReference type="ARBA" id="ARBA00053882"/>
    </source>
</evidence>
<evidence type="ECO:0000313" key="12">
    <source>
        <dbReference type="Proteomes" id="UP000028059"/>
    </source>
</evidence>
<dbReference type="PROSITE" id="PS00782">
    <property type="entry name" value="TFIIB"/>
    <property type="match status" value="2"/>
</dbReference>
<feature type="binding site" evidence="7">
    <location>
        <position position="27"/>
    </location>
    <ligand>
        <name>Zn(2+)</name>
        <dbReference type="ChEBI" id="CHEBI:29105"/>
    </ligand>
</feature>
<feature type="binding site" evidence="7">
    <location>
        <position position="43"/>
    </location>
    <ligand>
        <name>Zn(2+)</name>
        <dbReference type="ChEBI" id="CHEBI:29105"/>
    </ligand>
</feature>
<dbReference type="PANTHER" id="PTHR11618">
    <property type="entry name" value="TRANSCRIPTION INITIATION FACTOR IIB-RELATED"/>
    <property type="match status" value="1"/>
</dbReference>
<feature type="repeat" description="2" evidence="7">
    <location>
        <begin position="230"/>
        <end position="311"/>
    </location>
</feature>
<dbReference type="Gene3D" id="1.10.472.10">
    <property type="entry name" value="Cyclin-like"/>
    <property type="match status" value="1"/>
</dbReference>
<gene>
    <name evidence="7" type="primary">tfb</name>
    <name evidence="11" type="ORF">AAA799N04_00258</name>
</gene>
<evidence type="ECO:0000256" key="9">
    <source>
        <dbReference type="SAM" id="Coils"/>
    </source>
</evidence>
<dbReference type="FunFam" id="1.10.472.170:FF:000001">
    <property type="entry name" value="Transcription initiation factor IIB"/>
    <property type="match status" value="1"/>
</dbReference>
<evidence type="ECO:0000259" key="10">
    <source>
        <dbReference type="PROSITE" id="PS51134"/>
    </source>
</evidence>
<evidence type="ECO:0000256" key="3">
    <source>
        <dbReference type="ARBA" id="ARBA00022737"/>
    </source>
</evidence>
<feature type="repeat" description="1" evidence="7">
    <location>
        <begin position="136"/>
        <end position="219"/>
    </location>
</feature>
<dbReference type="GO" id="GO:0003743">
    <property type="term" value="F:translation initiation factor activity"/>
    <property type="evidence" value="ECO:0007669"/>
    <property type="project" value="UniProtKB-KW"/>
</dbReference>
<keyword evidence="7" id="KW-0479">Metal-binding</keyword>
<evidence type="ECO:0000256" key="8">
    <source>
        <dbReference type="PROSITE-ProRule" id="PRU00469"/>
    </source>
</evidence>
<dbReference type="Gene3D" id="1.10.472.170">
    <property type="match status" value="1"/>
</dbReference>
<sequence>MDNKGIVQIQVIMLRNQMVTGSKCPACGDKKMITDENTGELFCGKCGFVVSDKIADTGAEWRSFSNDEGNKARTGAGTSLTMHDMGLSTVIGAANKDSTGKPLSASVKSSIERLRTWDSRSQAHSSADRNLRQALNEMDKLKDKLALTDAVIEKAAYIYRKAMEKKLVRGRSIQGLVAACLYASCRNTETPRTLDDVAKGINIRRKDVARCYRLIFRELELKMPVVDPVKGVSRIASIAELSEKSKRKAIAILNEAKKMGVVAGKDPMGIAAAALYLACISTGEVKSQKDISIASGVTEVTIRNRCAGLRKIIND</sequence>
<dbReference type="HAMAP" id="MF_00383">
    <property type="entry name" value="TF2B_arch"/>
    <property type="match status" value="1"/>
</dbReference>
<dbReference type="SUPFAM" id="SSF57783">
    <property type="entry name" value="Zinc beta-ribbon"/>
    <property type="match status" value="1"/>
</dbReference>
<keyword evidence="8" id="KW-0863">Zinc-finger</keyword>
<dbReference type="SMART" id="SM00385">
    <property type="entry name" value="CYCLIN"/>
    <property type="match status" value="2"/>
</dbReference>
<dbReference type="InterPro" id="IPR013763">
    <property type="entry name" value="Cyclin-like_dom"/>
</dbReference>
<dbReference type="CDD" id="cd20549">
    <property type="entry name" value="CYCLIN_TFIIB_archaea_like_rpt1"/>
    <property type="match status" value="1"/>
</dbReference>
<dbReference type="InterPro" id="IPR023486">
    <property type="entry name" value="TFIIB_CS"/>
</dbReference>
<keyword evidence="3 7" id="KW-0677">Repeat</keyword>
<dbReference type="GO" id="GO:0017025">
    <property type="term" value="F:TBP-class protein binding"/>
    <property type="evidence" value="ECO:0007669"/>
    <property type="project" value="InterPro"/>
</dbReference>
<dbReference type="AlphaFoldDB" id="A0A081RQ35"/>
<dbReference type="Proteomes" id="UP000028059">
    <property type="component" value="Unassembled WGS sequence"/>
</dbReference>
<keyword evidence="7" id="KW-0862">Zinc</keyword>
<dbReference type="GO" id="GO:0003700">
    <property type="term" value="F:DNA-binding transcription factor activity"/>
    <property type="evidence" value="ECO:0007669"/>
    <property type="project" value="UniProtKB-UniRule"/>
</dbReference>
<dbReference type="CDD" id="cd20550">
    <property type="entry name" value="CYCLIN_TFIIB_archaea_like_rpt2"/>
    <property type="match status" value="1"/>
</dbReference>
<keyword evidence="12" id="KW-1185">Reference proteome</keyword>
<comment type="function">
    <text evidence="6 7">Stabilizes TBP binding to an archaeal box-A promoter. Also responsible for recruiting RNA polymerase II to the pre-initiation complex (DNA-TBP-TFIIB).</text>
</comment>